<dbReference type="GO" id="GO:0017057">
    <property type="term" value="F:6-phosphogluconolactonase activity"/>
    <property type="evidence" value="ECO:0007669"/>
    <property type="project" value="TreeGrafter"/>
</dbReference>
<evidence type="ECO:0000256" key="2">
    <source>
        <dbReference type="ARBA" id="ARBA00022526"/>
    </source>
</evidence>
<evidence type="ECO:0000313" key="4">
    <source>
        <dbReference type="EMBL" id="AJE13565.1"/>
    </source>
</evidence>
<dbReference type="SUPFAM" id="SSF51004">
    <property type="entry name" value="C-terminal (heme d1) domain of cytochrome cd1-nitrite reductase"/>
    <property type="match status" value="1"/>
</dbReference>
<sequence>MTSTQPHKQPPRFLRRARAGLALALGLLLAAPVQAASGDMHLLIGSYTHDSSSPGVLRLRFDPASGQIAERPLQTLASDNPSWLLLDRRRGRLYATNENAPGHADPVGRVSAWRLDDEGRFQPLGRTPSLGDEPTHASLSPDGRYLFVSNYGSRANPGGQLAVMPLGEAGEPLPVTQLARHQPSGAHPRQQGAHVHQALFAPDGKRLWVSDLGADQLVAYRYDPAQRERPLSLDEAARLTLPPGSGPRHLAFSADGRHAWLTLELSAQVAQLAVHDGRLQLRELIDLAEPGAANRHSPGAIRPSSDGRFLYVTDRGEANRILVYAIAADGRLQLLQKRDSEGREPRELAIAPDGRFLLVANQFGDSLVVFRRDPASGLLGETVQRLRLARPSAIEFFAP</sequence>
<dbReference type="GO" id="GO:0005829">
    <property type="term" value="C:cytosol"/>
    <property type="evidence" value="ECO:0007669"/>
    <property type="project" value="TreeGrafter"/>
</dbReference>
<keyword evidence="3" id="KW-0732">Signal</keyword>
<dbReference type="KEGG" id="pbm:CL52_00330"/>
<gene>
    <name evidence="4" type="ORF">CL52_00330</name>
    <name evidence="5" type="ORF">SAMN05660875_10164</name>
</gene>
<evidence type="ECO:0000313" key="6">
    <source>
        <dbReference type="Proteomes" id="UP000031271"/>
    </source>
</evidence>
<keyword evidence="2" id="KW-0119">Carbohydrate metabolism</keyword>
<organism evidence="4 6">
    <name type="scientific">Stutzerimonas balearica DSM 6083</name>
    <dbReference type="NCBI Taxonomy" id="1123016"/>
    <lineage>
        <taxon>Bacteria</taxon>
        <taxon>Pseudomonadati</taxon>
        <taxon>Pseudomonadota</taxon>
        <taxon>Gammaproteobacteria</taxon>
        <taxon>Pseudomonadales</taxon>
        <taxon>Pseudomonadaceae</taxon>
        <taxon>Stutzerimonas</taxon>
    </lineage>
</organism>
<evidence type="ECO:0000256" key="1">
    <source>
        <dbReference type="ARBA" id="ARBA00005564"/>
    </source>
</evidence>
<dbReference type="InterPro" id="IPR011048">
    <property type="entry name" value="Haem_d1_sf"/>
</dbReference>
<evidence type="ECO:0000313" key="5">
    <source>
        <dbReference type="EMBL" id="SDL91593.1"/>
    </source>
</evidence>
<dbReference type="Proteomes" id="UP000182276">
    <property type="component" value="Unassembled WGS sequence"/>
</dbReference>
<feature type="chain" id="PRO_5034414864" evidence="3">
    <location>
        <begin position="36"/>
        <end position="399"/>
    </location>
</feature>
<evidence type="ECO:0000313" key="7">
    <source>
        <dbReference type="Proteomes" id="UP000182276"/>
    </source>
</evidence>
<dbReference type="Proteomes" id="UP000031271">
    <property type="component" value="Chromosome"/>
</dbReference>
<dbReference type="PANTHER" id="PTHR30344:SF1">
    <property type="entry name" value="6-PHOSPHOGLUCONOLACTONASE"/>
    <property type="match status" value="1"/>
</dbReference>
<dbReference type="Pfam" id="PF10282">
    <property type="entry name" value="Lactonase"/>
    <property type="match status" value="1"/>
</dbReference>
<keyword evidence="7" id="KW-1185">Reference proteome</keyword>
<reference evidence="6" key="1">
    <citation type="submission" date="2014-03" db="EMBL/GenBank/DDBJ databases">
        <title>Complete genome of Pseudomonas balearica DSM 6083T, a sewage water isolate from an enrichment with 2-methylnaphthalene.</title>
        <authorList>
            <person name="Salva-Serra F."/>
            <person name="Jaen-Luchoro D."/>
            <person name="Busquets A."/>
            <person name="Pena A."/>
            <person name="Gomila M."/>
            <person name="Bosch R."/>
            <person name="Nogales B."/>
            <person name="Garcia-Valdes E."/>
            <person name="Lalucat J."/>
            <person name="Bennasar A."/>
        </authorList>
    </citation>
    <scope>NUCLEOTIDE SEQUENCE [LARGE SCALE GENOMIC DNA]</scope>
    <source>
        <strain evidence="6">DSM 6083</strain>
    </source>
</reference>
<protein>
    <submittedName>
        <fullName evidence="4">3-carboxymuconate cyclase</fullName>
    </submittedName>
    <submittedName>
        <fullName evidence="5">6-phosphogluconolactonase, cycloisomerase 2 family</fullName>
    </submittedName>
</protein>
<comment type="similarity">
    <text evidence="1">Belongs to the cycloisomerase 2 family.</text>
</comment>
<dbReference type="PANTHER" id="PTHR30344">
    <property type="entry name" value="6-PHOSPHOGLUCONOLACTONASE-RELATED"/>
    <property type="match status" value="1"/>
</dbReference>
<accession>A0A8D4C0Y9</accession>
<name>A0A8D4C0Y9_9GAMM</name>
<evidence type="ECO:0000256" key="3">
    <source>
        <dbReference type="SAM" id="SignalP"/>
    </source>
</evidence>
<dbReference type="InterPro" id="IPR019405">
    <property type="entry name" value="Lactonase_7-beta_prop"/>
</dbReference>
<dbReference type="EMBL" id="CP007511">
    <property type="protein sequence ID" value="AJE13565.1"/>
    <property type="molecule type" value="Genomic_DNA"/>
</dbReference>
<reference evidence="4 6" key="3">
    <citation type="journal article" name="Genome Announc.">
        <title>Complete Genome Sequence of Pseudomonas balearica DSM 6083T.</title>
        <authorList>
            <person name="Bennasar-Figueras A."/>
            <person name="Salva-Serra F."/>
            <person name="Jaen-Luchoro D."/>
            <person name="Segui C."/>
            <person name="Aliaga F."/>
            <person name="Busquets A."/>
            <person name="Gomila M."/>
            <person name="Moore E.R."/>
            <person name="Lalucat J."/>
        </authorList>
    </citation>
    <scope>NUCLEOTIDE SEQUENCE [LARGE SCALE GENOMIC DNA]</scope>
    <source>
        <strain evidence="6">DSM 6083</strain>
        <strain evidence="4">DSM6083</strain>
    </source>
</reference>
<reference evidence="5 7" key="2">
    <citation type="submission" date="2016-10" db="EMBL/GenBank/DDBJ databases">
        <authorList>
            <person name="Varghese N."/>
            <person name="Submissions S."/>
        </authorList>
    </citation>
    <scope>NUCLEOTIDE SEQUENCE [LARGE SCALE GENOMIC DNA]</scope>
    <source>
        <strain evidence="5 7">DSM 6083</strain>
    </source>
</reference>
<proteinExistence type="inferred from homology"/>
<keyword evidence="2" id="KW-0313">Glucose metabolism</keyword>
<dbReference type="RefSeq" id="WP_052264498.1">
    <property type="nucleotide sequence ID" value="NZ_CP007511.1"/>
</dbReference>
<dbReference type="AlphaFoldDB" id="A0A8D4C0Y9"/>
<dbReference type="Gene3D" id="2.130.10.10">
    <property type="entry name" value="YVTN repeat-like/Quinoprotein amine dehydrogenase"/>
    <property type="match status" value="1"/>
</dbReference>
<feature type="signal peptide" evidence="3">
    <location>
        <begin position="1"/>
        <end position="35"/>
    </location>
</feature>
<dbReference type="InterPro" id="IPR050282">
    <property type="entry name" value="Cycloisomerase_2"/>
</dbReference>
<dbReference type="GeneID" id="77258376"/>
<dbReference type="EMBL" id="FNHO01000001">
    <property type="protein sequence ID" value="SDL91593.1"/>
    <property type="molecule type" value="Genomic_DNA"/>
</dbReference>
<dbReference type="InterPro" id="IPR015943">
    <property type="entry name" value="WD40/YVTN_repeat-like_dom_sf"/>
</dbReference>
<dbReference type="GO" id="GO:0006006">
    <property type="term" value="P:glucose metabolic process"/>
    <property type="evidence" value="ECO:0007669"/>
    <property type="project" value="UniProtKB-KW"/>
</dbReference>